<reference evidence="3" key="1">
    <citation type="journal article" date="2024" name="Algal Res.">
        <title>Biochemical, toxicological and genomic investigation of a high-biomass producing Limnothrix strain isolated from Italian shallow drinking water reservoir.</title>
        <authorList>
            <person name="Simonazzi M."/>
            <person name="Shishido T.K."/>
            <person name="Delbaje E."/>
            <person name="Wahlsten M."/>
            <person name="Fewer D.P."/>
            <person name="Sivonen K."/>
            <person name="Pezzolesi L."/>
            <person name="Pistocchi R."/>
        </authorList>
    </citation>
    <scope>NUCLEOTIDE SEQUENCE [LARGE SCALE GENOMIC DNA]</scope>
    <source>
        <strain evidence="3">LRLZ20PSL1</strain>
    </source>
</reference>
<keyword evidence="1" id="KW-0808">Transferase</keyword>
<proteinExistence type="inferred from homology"/>
<dbReference type="SUPFAM" id="SSF56112">
    <property type="entry name" value="Protein kinase-like (PK-like)"/>
    <property type="match status" value="1"/>
</dbReference>
<protein>
    <submittedName>
        <fullName evidence="2">Fructosamine kinase family protein</fullName>
    </submittedName>
</protein>
<gene>
    <name evidence="2" type="ORF">VPK24_08590</name>
</gene>
<evidence type="ECO:0000313" key="2">
    <source>
        <dbReference type="EMBL" id="MFG3817694.1"/>
    </source>
</evidence>
<dbReference type="Gene3D" id="3.30.200.20">
    <property type="entry name" value="Phosphorylase Kinase, domain 1"/>
    <property type="match status" value="1"/>
</dbReference>
<dbReference type="Gene3D" id="3.90.1200.10">
    <property type="match status" value="1"/>
</dbReference>
<dbReference type="InterPro" id="IPR016477">
    <property type="entry name" value="Fructo-/Ketosamine-3-kinase"/>
</dbReference>
<dbReference type="InterPro" id="IPR011009">
    <property type="entry name" value="Kinase-like_dom_sf"/>
</dbReference>
<dbReference type="PIRSF" id="PIRSF006221">
    <property type="entry name" value="Ketosamine-3-kinase"/>
    <property type="match status" value="1"/>
</dbReference>
<dbReference type="PANTHER" id="PTHR12149">
    <property type="entry name" value="FRUCTOSAMINE 3 KINASE-RELATED PROTEIN"/>
    <property type="match status" value="1"/>
</dbReference>
<dbReference type="RefSeq" id="WP_393012199.1">
    <property type="nucleotide sequence ID" value="NZ_JAZAQF010000050.1"/>
</dbReference>
<name>A0ABW7C950_9CYAN</name>
<dbReference type="Proteomes" id="UP001604335">
    <property type="component" value="Unassembled WGS sequence"/>
</dbReference>
<dbReference type="PANTHER" id="PTHR12149:SF8">
    <property type="entry name" value="PROTEIN-RIBULOSAMINE 3-KINASE"/>
    <property type="match status" value="1"/>
</dbReference>
<accession>A0ABW7C950</accession>
<organism evidence="2 3">
    <name type="scientific">Limnothrix redekei LRLZ20PSL1</name>
    <dbReference type="NCBI Taxonomy" id="3112953"/>
    <lineage>
        <taxon>Bacteria</taxon>
        <taxon>Bacillati</taxon>
        <taxon>Cyanobacteriota</taxon>
        <taxon>Cyanophyceae</taxon>
        <taxon>Pseudanabaenales</taxon>
        <taxon>Pseudanabaenaceae</taxon>
        <taxon>Limnothrix</taxon>
    </lineage>
</organism>
<evidence type="ECO:0000256" key="1">
    <source>
        <dbReference type="PIRNR" id="PIRNR006221"/>
    </source>
</evidence>
<dbReference type="EMBL" id="JAZAQF010000050">
    <property type="protein sequence ID" value="MFG3817694.1"/>
    <property type="molecule type" value="Genomic_DNA"/>
</dbReference>
<dbReference type="Pfam" id="PF03881">
    <property type="entry name" value="Fructosamin_kin"/>
    <property type="match status" value="1"/>
</dbReference>
<comment type="similarity">
    <text evidence="1">Belongs to the fructosamine kinase family.</text>
</comment>
<sequence>MGNLSALWATIARAVREQGGGSAESPTARSVGGGCINQTYRLSFGDAANAPVYFVKLNQASGLEMFAAEAAALRDLAAAQAIKVPQPLCCGQAGDRAYLVLEWLELGRGNHEAWAQLGRNLAQLHRWQPASGQRAFGWWRGNTIGSTPQPNDWADDWVTFWTERRIGFQLQLAQRRGGHFSEADRLLAAIPSLLKGHRPQPALLHGDLWSGNAAVMVDGTPVIFDPATYWGDREADLAMTELFGGFPNSFYQGYGEVNPLESGYEIRKDLYNLYHILNHFNLFGGGYGSQANGMIHRLLRDC</sequence>
<keyword evidence="1 2" id="KW-0418">Kinase</keyword>
<keyword evidence="3" id="KW-1185">Reference proteome</keyword>
<dbReference type="GO" id="GO:0016301">
    <property type="term" value="F:kinase activity"/>
    <property type="evidence" value="ECO:0007669"/>
    <property type="project" value="UniProtKB-KW"/>
</dbReference>
<comment type="caution">
    <text evidence="2">The sequence shown here is derived from an EMBL/GenBank/DDBJ whole genome shotgun (WGS) entry which is preliminary data.</text>
</comment>
<evidence type="ECO:0000313" key="3">
    <source>
        <dbReference type="Proteomes" id="UP001604335"/>
    </source>
</evidence>